<organism evidence="2">
    <name type="scientific">marine sediment metagenome</name>
    <dbReference type="NCBI Taxonomy" id="412755"/>
    <lineage>
        <taxon>unclassified sequences</taxon>
        <taxon>metagenomes</taxon>
        <taxon>ecological metagenomes</taxon>
    </lineage>
</organism>
<evidence type="ECO:0000313" key="2">
    <source>
        <dbReference type="EMBL" id="GAH59331.1"/>
    </source>
</evidence>
<evidence type="ECO:0000256" key="1">
    <source>
        <dbReference type="SAM" id="MobiDB-lite"/>
    </source>
</evidence>
<dbReference type="EMBL" id="BARU01017351">
    <property type="protein sequence ID" value="GAH59331.1"/>
    <property type="molecule type" value="Genomic_DNA"/>
</dbReference>
<proteinExistence type="predicted"/>
<accession>X1GN50</accession>
<name>X1GN50_9ZZZZ</name>
<comment type="caution">
    <text evidence="2">The sequence shown here is derived from an EMBL/GenBank/DDBJ whole genome shotgun (WGS) entry which is preliminary data.</text>
</comment>
<feature type="compositionally biased region" description="Polar residues" evidence="1">
    <location>
        <begin position="1"/>
        <end position="13"/>
    </location>
</feature>
<sequence>LCFNNQNIISDNPKTGKRRINETSQEHIFKDNGGSNNTNDSYGLFPDA</sequence>
<dbReference type="AlphaFoldDB" id="X1GN50"/>
<feature type="non-terminal residue" evidence="2">
    <location>
        <position position="1"/>
    </location>
</feature>
<gene>
    <name evidence="2" type="ORF">S03H2_28797</name>
</gene>
<feature type="region of interest" description="Disordered" evidence="1">
    <location>
        <begin position="1"/>
        <end position="20"/>
    </location>
</feature>
<reference evidence="2" key="1">
    <citation type="journal article" date="2014" name="Front. Microbiol.">
        <title>High frequency of phylogenetically diverse reductive dehalogenase-homologous genes in deep subseafloor sedimentary metagenomes.</title>
        <authorList>
            <person name="Kawai M."/>
            <person name="Futagami T."/>
            <person name="Toyoda A."/>
            <person name="Takaki Y."/>
            <person name="Nishi S."/>
            <person name="Hori S."/>
            <person name="Arai W."/>
            <person name="Tsubouchi T."/>
            <person name="Morono Y."/>
            <person name="Uchiyama I."/>
            <person name="Ito T."/>
            <person name="Fujiyama A."/>
            <person name="Inagaki F."/>
            <person name="Takami H."/>
        </authorList>
    </citation>
    <scope>NUCLEOTIDE SEQUENCE</scope>
    <source>
        <strain evidence="2">Expedition CK06-06</strain>
    </source>
</reference>
<protein>
    <submittedName>
        <fullName evidence="2">Uncharacterized protein</fullName>
    </submittedName>
</protein>
<feature type="region of interest" description="Disordered" evidence="1">
    <location>
        <begin position="26"/>
        <end position="48"/>
    </location>
</feature>